<evidence type="ECO:0000313" key="2">
    <source>
        <dbReference type="Proteomes" id="UP000719267"/>
    </source>
</evidence>
<dbReference type="Proteomes" id="UP000719267">
    <property type="component" value="Unassembled WGS sequence"/>
</dbReference>
<evidence type="ECO:0008006" key="3">
    <source>
        <dbReference type="Google" id="ProtNLM"/>
    </source>
</evidence>
<keyword evidence="2" id="KW-1185">Reference proteome</keyword>
<protein>
    <recommendedName>
        <fullName evidence="3">Wzt C-terminal domain-containing protein</fullName>
    </recommendedName>
</protein>
<sequence>MGASALVDGLITLSPEQEVYEVGDELTLSLSLFSNNTYLEDEVDFYMETHDKSPLLVFHFEELFSANEVLINKGKKGDSSNRYYMGYNQEIGIYELIINITLEKNCSYAFLTDASIYVIGRENCNRYRLDISIVWQGIPWVEFTF</sequence>
<gene>
    <name evidence="1" type="ORF">KW502_00790</name>
</gene>
<dbReference type="EMBL" id="JAHWDF010000001">
    <property type="protein sequence ID" value="MBW2960334.1"/>
    <property type="molecule type" value="Genomic_DNA"/>
</dbReference>
<evidence type="ECO:0000313" key="1">
    <source>
        <dbReference type="EMBL" id="MBW2960334.1"/>
    </source>
</evidence>
<accession>A0ABS6VXT3</accession>
<reference evidence="1 2" key="1">
    <citation type="submission" date="2021-07" db="EMBL/GenBank/DDBJ databases">
        <title>Mesonia aestuariivivens sp. nov., isolated from a tidal flat.</title>
        <authorList>
            <person name="Kim Y.-O."/>
            <person name="Yoon J.-H."/>
        </authorList>
    </citation>
    <scope>NUCLEOTIDE SEQUENCE [LARGE SCALE GENOMIC DNA]</scope>
    <source>
        <strain evidence="1 2">JHPTF-M18</strain>
    </source>
</reference>
<organism evidence="1 2">
    <name type="scientific">Mesonia aestuariivivens</name>
    <dbReference type="NCBI Taxonomy" id="2796128"/>
    <lineage>
        <taxon>Bacteria</taxon>
        <taxon>Pseudomonadati</taxon>
        <taxon>Bacteroidota</taxon>
        <taxon>Flavobacteriia</taxon>
        <taxon>Flavobacteriales</taxon>
        <taxon>Flavobacteriaceae</taxon>
        <taxon>Mesonia</taxon>
    </lineage>
</organism>
<name>A0ABS6VXT3_9FLAO</name>
<dbReference type="RefSeq" id="WP_219038622.1">
    <property type="nucleotide sequence ID" value="NZ_JAHWDF010000001.1"/>
</dbReference>
<comment type="caution">
    <text evidence="1">The sequence shown here is derived from an EMBL/GenBank/DDBJ whole genome shotgun (WGS) entry which is preliminary data.</text>
</comment>
<proteinExistence type="predicted"/>